<dbReference type="Proteomes" id="UP000612899">
    <property type="component" value="Unassembled WGS sequence"/>
</dbReference>
<evidence type="ECO:0000256" key="3">
    <source>
        <dbReference type="ARBA" id="ARBA00010008"/>
    </source>
</evidence>
<evidence type="ECO:0000256" key="10">
    <source>
        <dbReference type="ARBA" id="ARBA00033381"/>
    </source>
</evidence>
<dbReference type="EC" id="2.3.1.47" evidence="5"/>
<evidence type="ECO:0000256" key="9">
    <source>
        <dbReference type="ARBA" id="ARBA00032610"/>
    </source>
</evidence>
<evidence type="ECO:0000256" key="2">
    <source>
        <dbReference type="ARBA" id="ARBA00004746"/>
    </source>
</evidence>
<evidence type="ECO:0000313" key="15">
    <source>
        <dbReference type="Proteomes" id="UP000612899"/>
    </source>
</evidence>
<comment type="subunit">
    <text evidence="4">Homodimer.</text>
</comment>
<evidence type="ECO:0000256" key="7">
    <source>
        <dbReference type="ARBA" id="ARBA00022756"/>
    </source>
</evidence>
<dbReference type="AlphaFoldDB" id="A0A8J3VG51"/>
<protein>
    <recommendedName>
        <fullName evidence="5">8-amino-7-oxononanoate synthase</fullName>
        <ecNumber evidence="5">2.3.1.47</ecNumber>
    </recommendedName>
    <alternativeName>
        <fullName evidence="9">7-keto-8-amino-pelargonic acid synthase</fullName>
    </alternativeName>
    <alternativeName>
        <fullName evidence="10">8-amino-7-ketopelargonate synthase</fullName>
    </alternativeName>
</protein>
<keyword evidence="7" id="KW-0093">Biotin biosynthesis</keyword>
<evidence type="ECO:0000256" key="8">
    <source>
        <dbReference type="ARBA" id="ARBA00022898"/>
    </source>
</evidence>
<dbReference type="InterPro" id="IPR015421">
    <property type="entry name" value="PyrdxlP-dep_Trfase_major"/>
</dbReference>
<dbReference type="GO" id="GO:0008710">
    <property type="term" value="F:8-amino-7-oxononanoate synthase activity"/>
    <property type="evidence" value="ECO:0007669"/>
    <property type="project" value="UniProtKB-EC"/>
</dbReference>
<dbReference type="InterPro" id="IPR004839">
    <property type="entry name" value="Aminotransferase_I/II_large"/>
</dbReference>
<comment type="cofactor">
    <cofactor evidence="1 12">
        <name>pyridoxal 5'-phosphate</name>
        <dbReference type="ChEBI" id="CHEBI:597326"/>
    </cofactor>
</comment>
<dbReference type="InterPro" id="IPR050087">
    <property type="entry name" value="AON_synthase_class-II"/>
</dbReference>
<keyword evidence="8 12" id="KW-0663">Pyridoxal phosphate</keyword>
<comment type="caution">
    <text evidence="14">The sequence shown here is derived from an EMBL/GenBank/DDBJ whole genome shotgun (WGS) entry which is preliminary data.</text>
</comment>
<evidence type="ECO:0000256" key="6">
    <source>
        <dbReference type="ARBA" id="ARBA00022679"/>
    </source>
</evidence>
<evidence type="ECO:0000256" key="5">
    <source>
        <dbReference type="ARBA" id="ARBA00013187"/>
    </source>
</evidence>
<dbReference type="PROSITE" id="PS00599">
    <property type="entry name" value="AA_TRANSFER_CLASS_2"/>
    <property type="match status" value="1"/>
</dbReference>
<proteinExistence type="inferred from homology"/>
<comment type="similarity">
    <text evidence="3">Belongs to the class-II pyridoxal-phosphate-dependent aminotransferase family. BioF subfamily.</text>
</comment>
<comment type="catalytic activity">
    <reaction evidence="11">
        <text>6-carboxyhexanoyl-[ACP] + L-alanine + H(+) = (8S)-8-amino-7-oxononanoate + holo-[ACP] + CO2</text>
        <dbReference type="Rhea" id="RHEA:42288"/>
        <dbReference type="Rhea" id="RHEA-COMP:9685"/>
        <dbReference type="Rhea" id="RHEA-COMP:9955"/>
        <dbReference type="ChEBI" id="CHEBI:15378"/>
        <dbReference type="ChEBI" id="CHEBI:16526"/>
        <dbReference type="ChEBI" id="CHEBI:57972"/>
        <dbReference type="ChEBI" id="CHEBI:64479"/>
        <dbReference type="ChEBI" id="CHEBI:78846"/>
        <dbReference type="ChEBI" id="CHEBI:149468"/>
        <dbReference type="EC" id="2.3.1.47"/>
    </reaction>
</comment>
<dbReference type="RefSeq" id="WP_203908590.1">
    <property type="nucleotide sequence ID" value="NZ_BONY01000014.1"/>
</dbReference>
<gene>
    <name evidence="14" type="ORF">Rhe02_27880</name>
</gene>
<dbReference type="GO" id="GO:0009102">
    <property type="term" value="P:biotin biosynthetic process"/>
    <property type="evidence" value="ECO:0007669"/>
    <property type="project" value="UniProtKB-KW"/>
</dbReference>
<dbReference type="EMBL" id="BONY01000014">
    <property type="protein sequence ID" value="GIH04721.1"/>
    <property type="molecule type" value="Genomic_DNA"/>
</dbReference>
<evidence type="ECO:0000256" key="11">
    <source>
        <dbReference type="ARBA" id="ARBA00047715"/>
    </source>
</evidence>
<dbReference type="Gene3D" id="3.90.1150.10">
    <property type="entry name" value="Aspartate Aminotransferase, domain 1"/>
    <property type="match status" value="2"/>
</dbReference>
<evidence type="ECO:0000256" key="4">
    <source>
        <dbReference type="ARBA" id="ARBA00011738"/>
    </source>
</evidence>
<sequence length="452" mass="45624">MSVPYNDWLATLTRKAALRERAGLRRSVAARGPAIDLAGNDYLGLSSDSRVLAAAAKALSEFGLGATASRLVRGTTGLHLELEEALAEWIGTQRALVYSSGYLANLGAIRALASLTPNTLIVSDAHCHASMIDGCRLSRAETVVFEHGNATHAASLLQPGRLNVILTESVFSVDGDLAPLRELHAAARAHGALLLIDDAHGLGVLDATRFLAGEPDVVITATLSKALGGSGGVVAGPAPLIDHLIDTGRTFIFDTALPPAVAAGVLTALSIARDADDLRAELHRRAALLAALPGSSFPTLPAALGPTAPGSLPAAPTALGPDAPAAFAASASTPLGGVSAPTASSAIESAAFDGAATAALGGVSAFLGRATGGGAMATTPPGGVVSLTAPGAQEAVAWAAACRSKGIAVGCFRPPSTPDNRSRLRLTVNVGVPEEEFLEALEVIELCRPSQG</sequence>
<dbReference type="PANTHER" id="PTHR13693:SF100">
    <property type="entry name" value="8-AMINO-7-OXONONANOATE SYNTHASE"/>
    <property type="match status" value="1"/>
</dbReference>
<organism evidence="14 15">
    <name type="scientific">Rhizocola hellebori</name>
    <dbReference type="NCBI Taxonomy" id="1392758"/>
    <lineage>
        <taxon>Bacteria</taxon>
        <taxon>Bacillati</taxon>
        <taxon>Actinomycetota</taxon>
        <taxon>Actinomycetes</taxon>
        <taxon>Micromonosporales</taxon>
        <taxon>Micromonosporaceae</taxon>
        <taxon>Rhizocola</taxon>
    </lineage>
</organism>
<evidence type="ECO:0000256" key="12">
    <source>
        <dbReference type="RuleBase" id="RU003693"/>
    </source>
</evidence>
<evidence type="ECO:0000256" key="1">
    <source>
        <dbReference type="ARBA" id="ARBA00001933"/>
    </source>
</evidence>
<accession>A0A8J3VG51</accession>
<comment type="pathway">
    <text evidence="2">Cofactor biosynthesis; biotin biosynthesis.</text>
</comment>
<dbReference type="GO" id="GO:0030170">
    <property type="term" value="F:pyridoxal phosphate binding"/>
    <property type="evidence" value="ECO:0007669"/>
    <property type="project" value="InterPro"/>
</dbReference>
<dbReference type="PANTHER" id="PTHR13693">
    <property type="entry name" value="CLASS II AMINOTRANSFERASE/8-AMINO-7-OXONONANOATE SYNTHASE"/>
    <property type="match status" value="1"/>
</dbReference>
<dbReference type="InterPro" id="IPR015422">
    <property type="entry name" value="PyrdxlP-dep_Trfase_small"/>
</dbReference>
<reference evidence="14" key="1">
    <citation type="submission" date="2021-01" db="EMBL/GenBank/DDBJ databases">
        <title>Whole genome shotgun sequence of Rhizocola hellebori NBRC 109834.</title>
        <authorList>
            <person name="Komaki H."/>
            <person name="Tamura T."/>
        </authorList>
    </citation>
    <scope>NUCLEOTIDE SEQUENCE</scope>
    <source>
        <strain evidence="14">NBRC 109834</strain>
    </source>
</reference>
<dbReference type="Gene3D" id="3.40.640.10">
    <property type="entry name" value="Type I PLP-dependent aspartate aminotransferase-like (Major domain)"/>
    <property type="match status" value="1"/>
</dbReference>
<dbReference type="InterPro" id="IPR015424">
    <property type="entry name" value="PyrdxlP-dep_Trfase"/>
</dbReference>
<keyword evidence="15" id="KW-1185">Reference proteome</keyword>
<dbReference type="Pfam" id="PF00155">
    <property type="entry name" value="Aminotran_1_2"/>
    <property type="match status" value="1"/>
</dbReference>
<dbReference type="SUPFAM" id="SSF53383">
    <property type="entry name" value="PLP-dependent transferases"/>
    <property type="match status" value="1"/>
</dbReference>
<name>A0A8J3VG51_9ACTN</name>
<evidence type="ECO:0000259" key="13">
    <source>
        <dbReference type="Pfam" id="PF00155"/>
    </source>
</evidence>
<evidence type="ECO:0000313" key="14">
    <source>
        <dbReference type="EMBL" id="GIH04721.1"/>
    </source>
</evidence>
<keyword evidence="6" id="KW-0808">Transferase</keyword>
<dbReference type="InterPro" id="IPR001917">
    <property type="entry name" value="Aminotrans_II_pyridoxalP_BS"/>
</dbReference>
<feature type="domain" description="Aminotransferase class I/classII large" evidence="13">
    <location>
        <begin position="35"/>
        <end position="290"/>
    </location>
</feature>